<keyword evidence="1 12" id="KW-0240">DNA-directed RNA polymerase</keyword>
<dbReference type="RefSeq" id="WP_284101008.1">
    <property type="nucleotide sequence ID" value="NZ_JARRAF010000011.1"/>
</dbReference>
<evidence type="ECO:0000256" key="4">
    <source>
        <dbReference type="ARBA" id="ARBA00022695"/>
    </source>
</evidence>
<dbReference type="InterPro" id="IPR030846">
    <property type="entry name" value="DnaG_bac"/>
</dbReference>
<evidence type="ECO:0000256" key="10">
    <source>
        <dbReference type="ARBA" id="ARBA00023125"/>
    </source>
</evidence>
<keyword evidence="4 12" id="KW-0548">Nucleotidyltransferase</keyword>
<evidence type="ECO:0000256" key="1">
    <source>
        <dbReference type="ARBA" id="ARBA00022478"/>
    </source>
</evidence>
<dbReference type="PIRSF" id="PIRSF002811">
    <property type="entry name" value="DnaG"/>
    <property type="match status" value="1"/>
</dbReference>
<comment type="similarity">
    <text evidence="12 13">Belongs to the DnaG primase family.</text>
</comment>
<evidence type="ECO:0000313" key="16">
    <source>
        <dbReference type="Proteomes" id="UP001172778"/>
    </source>
</evidence>
<dbReference type="InterPro" id="IPR034151">
    <property type="entry name" value="TOPRIM_DnaG_bac"/>
</dbReference>
<dbReference type="Gene3D" id="3.90.580.10">
    <property type="entry name" value="Zinc finger, CHC2-type domain"/>
    <property type="match status" value="1"/>
</dbReference>
<evidence type="ECO:0000256" key="12">
    <source>
        <dbReference type="HAMAP-Rule" id="MF_00974"/>
    </source>
</evidence>
<dbReference type="Pfam" id="PF10410">
    <property type="entry name" value="DnaB_bind"/>
    <property type="match status" value="1"/>
</dbReference>
<evidence type="ECO:0000256" key="5">
    <source>
        <dbReference type="ARBA" id="ARBA00022705"/>
    </source>
</evidence>
<dbReference type="InterPro" id="IPR037068">
    <property type="entry name" value="DNA_primase_core_N_sf"/>
</dbReference>
<organism evidence="15 16">
    <name type="scientific">Parachitinimonas caeni</name>
    <dbReference type="NCBI Taxonomy" id="3031301"/>
    <lineage>
        <taxon>Bacteria</taxon>
        <taxon>Pseudomonadati</taxon>
        <taxon>Pseudomonadota</taxon>
        <taxon>Betaproteobacteria</taxon>
        <taxon>Neisseriales</taxon>
        <taxon>Chitinibacteraceae</taxon>
        <taxon>Parachitinimonas</taxon>
    </lineage>
</organism>
<dbReference type="Gene3D" id="3.90.980.10">
    <property type="entry name" value="DNA primase, catalytic core, N-terminal domain"/>
    <property type="match status" value="1"/>
</dbReference>
<dbReference type="EC" id="2.7.7.101" evidence="12"/>
<dbReference type="HAMAP" id="MF_00974">
    <property type="entry name" value="DNA_primase_DnaG"/>
    <property type="match status" value="1"/>
</dbReference>
<dbReference type="InterPro" id="IPR006295">
    <property type="entry name" value="DNA_primase_DnaG"/>
</dbReference>
<dbReference type="SUPFAM" id="SSF56731">
    <property type="entry name" value="DNA primase core"/>
    <property type="match status" value="1"/>
</dbReference>
<evidence type="ECO:0000256" key="6">
    <source>
        <dbReference type="ARBA" id="ARBA00022723"/>
    </source>
</evidence>
<reference evidence="15" key="1">
    <citation type="submission" date="2023-03" db="EMBL/GenBank/DDBJ databases">
        <title>Chitinimonas shenzhenensis gen. nov., sp. nov., a novel member of family Burkholderiaceae isolated from activated sludge collected in Shen Zhen, China.</title>
        <authorList>
            <person name="Wang X."/>
        </authorList>
    </citation>
    <scope>NUCLEOTIDE SEQUENCE</scope>
    <source>
        <strain evidence="15">DQS-5</strain>
    </source>
</reference>
<evidence type="ECO:0000256" key="2">
    <source>
        <dbReference type="ARBA" id="ARBA00022515"/>
    </source>
</evidence>
<keyword evidence="11 12" id="KW-0804">Transcription</keyword>
<dbReference type="Gene3D" id="3.40.1360.10">
    <property type="match status" value="1"/>
</dbReference>
<evidence type="ECO:0000259" key="14">
    <source>
        <dbReference type="PROSITE" id="PS50880"/>
    </source>
</evidence>
<comment type="function">
    <text evidence="12 13">RNA polymerase that catalyzes the synthesis of short RNA molecules used as primers for DNA polymerase during DNA replication.</text>
</comment>
<protein>
    <recommendedName>
        <fullName evidence="12 13">DNA primase</fullName>
        <ecNumber evidence="12">2.7.7.101</ecNumber>
    </recommendedName>
</protein>
<dbReference type="InterPro" id="IPR050219">
    <property type="entry name" value="DnaG_primase"/>
</dbReference>
<evidence type="ECO:0000256" key="9">
    <source>
        <dbReference type="ARBA" id="ARBA00022842"/>
    </source>
</evidence>
<dbReference type="PROSITE" id="PS50880">
    <property type="entry name" value="TOPRIM"/>
    <property type="match status" value="1"/>
</dbReference>
<comment type="domain">
    <text evidence="12">Contains an N-terminal zinc-binding domain, a central core domain that contains the primase activity, and a C-terminal DnaB-binding domain.</text>
</comment>
<dbReference type="Pfam" id="PF13662">
    <property type="entry name" value="Toprim_4"/>
    <property type="match status" value="1"/>
</dbReference>
<dbReference type="SMART" id="SM00400">
    <property type="entry name" value="ZnF_CHCC"/>
    <property type="match status" value="1"/>
</dbReference>
<evidence type="ECO:0000256" key="13">
    <source>
        <dbReference type="PIRNR" id="PIRNR002811"/>
    </source>
</evidence>
<dbReference type="PANTHER" id="PTHR30313:SF2">
    <property type="entry name" value="DNA PRIMASE"/>
    <property type="match status" value="1"/>
</dbReference>
<evidence type="ECO:0000256" key="8">
    <source>
        <dbReference type="ARBA" id="ARBA00022833"/>
    </source>
</evidence>
<keyword evidence="5 12" id="KW-0235">DNA replication</keyword>
<gene>
    <name evidence="12 15" type="primary">dnaG</name>
    <name evidence="15" type="ORF">PZA18_11605</name>
</gene>
<dbReference type="InterPro" id="IPR013264">
    <property type="entry name" value="DNAG_N"/>
</dbReference>
<dbReference type="PANTHER" id="PTHR30313">
    <property type="entry name" value="DNA PRIMASE"/>
    <property type="match status" value="1"/>
</dbReference>
<name>A0ABT7DX97_9NEIS</name>
<keyword evidence="8 12" id="KW-0862">Zinc</keyword>
<feature type="domain" description="Toprim" evidence="14">
    <location>
        <begin position="259"/>
        <end position="341"/>
    </location>
</feature>
<dbReference type="InterPro" id="IPR036977">
    <property type="entry name" value="DNA_primase_Znf_CHC2"/>
</dbReference>
<dbReference type="Pfam" id="PF01807">
    <property type="entry name" value="Zn_ribbon_DnaG"/>
    <property type="match status" value="1"/>
</dbReference>
<proteinExistence type="inferred from homology"/>
<evidence type="ECO:0000256" key="11">
    <source>
        <dbReference type="ARBA" id="ARBA00023163"/>
    </source>
</evidence>
<keyword evidence="16" id="KW-1185">Reference proteome</keyword>
<keyword evidence="9" id="KW-0460">Magnesium</keyword>
<dbReference type="InterPro" id="IPR002694">
    <property type="entry name" value="Znf_CHC2"/>
</dbReference>
<evidence type="ECO:0000313" key="15">
    <source>
        <dbReference type="EMBL" id="MDK2124698.1"/>
    </source>
</evidence>
<dbReference type="EMBL" id="JARRAF010000011">
    <property type="protein sequence ID" value="MDK2124698.1"/>
    <property type="molecule type" value="Genomic_DNA"/>
</dbReference>
<accession>A0ABT7DX97</accession>
<dbReference type="NCBIfam" id="TIGR01391">
    <property type="entry name" value="dnaG"/>
    <property type="match status" value="1"/>
</dbReference>
<dbReference type="InterPro" id="IPR019475">
    <property type="entry name" value="DNA_primase_DnaB-bd"/>
</dbReference>
<evidence type="ECO:0000256" key="7">
    <source>
        <dbReference type="ARBA" id="ARBA00022771"/>
    </source>
</evidence>
<evidence type="ECO:0000256" key="3">
    <source>
        <dbReference type="ARBA" id="ARBA00022679"/>
    </source>
</evidence>
<dbReference type="SUPFAM" id="SSF57783">
    <property type="entry name" value="Zinc beta-ribbon"/>
    <property type="match status" value="1"/>
</dbReference>
<comment type="cofactor">
    <cofactor evidence="12 13">
        <name>Zn(2+)</name>
        <dbReference type="ChEBI" id="CHEBI:29105"/>
    </cofactor>
    <text evidence="12 13">Binds 1 zinc ion per monomer.</text>
</comment>
<sequence length="607" mass="67337">MIPEDFIQDLLNRVDIVDVVDKYVPLKKAGQNYQACCPFHKEKSPSFTVSPTKQFYHCFGCGAHGSALGFLMEYSGLGFVDAVTQLAESVGMQVPKNQPEQGRSVVESKRPTLVEALTAAMHYYREQLKRSPAAIEYLKQRGLSGKVAAKFGLGFAPAGWQNLQVVFTDYGNSTILLDAGLVIDSEEKGRRYDRFRDRIMFPIFDQKGQVVGFGGRVLVSASGGKGDPKYLNSPETAVFEKGKELYGLPQARQAIRDHDKVLVVEGYMDVVALAQHGVEYSVATLGTACTPDHVRRLFRLADEVIFCFDGDSAGRKAAWRALENCLPQVVDGKSISFLLLPAEHDPDSYVKQFGKEAFEDLINLEAIGFVTFAVRELSNQADLDTSEGRARFLHLAKPLTEAIRAPALRTMLRKAVAERAGIENDELRLAFGEKASPSATFPTAKFRWNKDATKVRPKIIRRPLVPVERRLLQLALLAPQLLQSAPVALGEVDSQELQALALLLEFTQRNPNILNGANAIEAIQRQCGDLDLGQVLSESLSLFERFGQEELQAEWLAQQAIYRQSLSRPSTLDRKGQLEYKAAHGGLTDAERDEYRMLLLSARDAKV</sequence>
<dbReference type="SMART" id="SM00493">
    <property type="entry name" value="TOPRIM"/>
    <property type="match status" value="1"/>
</dbReference>
<keyword evidence="10 12" id="KW-0238">DNA-binding</keyword>
<keyword evidence="2 12" id="KW-0639">Primosome</keyword>
<dbReference type="InterPro" id="IPR006171">
    <property type="entry name" value="TOPRIM_dom"/>
</dbReference>
<comment type="catalytic activity">
    <reaction evidence="12">
        <text>ssDNA + n NTP = ssDNA/pppN(pN)n-1 hybrid + (n-1) diphosphate.</text>
        <dbReference type="EC" id="2.7.7.101"/>
    </reaction>
</comment>
<comment type="caution">
    <text evidence="15">The sequence shown here is derived from an EMBL/GenBank/DDBJ whole genome shotgun (WGS) entry which is preliminary data.</text>
</comment>
<dbReference type="Proteomes" id="UP001172778">
    <property type="component" value="Unassembled WGS sequence"/>
</dbReference>
<dbReference type="CDD" id="cd03364">
    <property type="entry name" value="TOPRIM_DnaG_primases"/>
    <property type="match status" value="1"/>
</dbReference>
<dbReference type="Pfam" id="PF08275">
    <property type="entry name" value="DNAG_N"/>
    <property type="match status" value="1"/>
</dbReference>
<keyword evidence="7 12" id="KW-0863">Zinc-finger</keyword>
<feature type="zinc finger region" description="CHC2-type" evidence="12">
    <location>
        <begin position="37"/>
        <end position="61"/>
    </location>
</feature>
<keyword evidence="6 12" id="KW-0479">Metal-binding</keyword>
<comment type="subunit">
    <text evidence="12">Monomer. Interacts with DnaB.</text>
</comment>
<dbReference type="Gene3D" id="1.20.50.20">
    <property type="entry name" value="DnaG, RNA polymerase domain, helical bundle"/>
    <property type="match status" value="1"/>
</dbReference>
<keyword evidence="3 12" id="KW-0808">Transferase</keyword>